<dbReference type="EMBL" id="BLIP01000001">
    <property type="protein sequence ID" value="GFE24138.1"/>
    <property type="molecule type" value="Genomic_DNA"/>
</dbReference>
<dbReference type="Proteomes" id="UP000429552">
    <property type="component" value="Unassembled WGS sequence"/>
</dbReference>
<gene>
    <name evidence="2" type="ORF">Sliba_45910</name>
</gene>
<organism evidence="2 3">
    <name type="scientific">Streptomyces nigrescens</name>
    <dbReference type="NCBI Taxonomy" id="1920"/>
    <lineage>
        <taxon>Bacteria</taxon>
        <taxon>Bacillati</taxon>
        <taxon>Actinomycetota</taxon>
        <taxon>Actinomycetes</taxon>
        <taxon>Kitasatosporales</taxon>
        <taxon>Streptomycetaceae</taxon>
        <taxon>Streptomyces</taxon>
    </lineage>
</organism>
<sequence>MAATRPHRIRPAPADGAPAIPESEAPAGGSSLTRTAHLTFTAHFFALLAALGAPRLDLPLSTGACVAAQLVLVVGGCGLAAGWRRW</sequence>
<evidence type="ECO:0000313" key="2">
    <source>
        <dbReference type="EMBL" id="GFE24138.1"/>
    </source>
</evidence>
<feature type="region of interest" description="Disordered" evidence="1">
    <location>
        <begin position="1"/>
        <end position="31"/>
    </location>
</feature>
<accession>A0A640TL23</accession>
<name>A0A640TL23_STRNI</name>
<proteinExistence type="predicted"/>
<reference evidence="2 3" key="1">
    <citation type="submission" date="2019-12" db="EMBL/GenBank/DDBJ databases">
        <title>Whole genome shotgun sequence of Streptomyces libani subsp. libani NBRC 13452.</title>
        <authorList>
            <person name="Ichikawa N."/>
            <person name="Kimura A."/>
            <person name="Kitahashi Y."/>
            <person name="Komaki H."/>
            <person name="Tamura T."/>
        </authorList>
    </citation>
    <scope>NUCLEOTIDE SEQUENCE [LARGE SCALE GENOMIC DNA]</scope>
    <source>
        <strain evidence="2 3">NBRC 13452</strain>
    </source>
</reference>
<feature type="compositionally biased region" description="Basic residues" evidence="1">
    <location>
        <begin position="1"/>
        <end position="10"/>
    </location>
</feature>
<protein>
    <submittedName>
        <fullName evidence="2">Uncharacterized protein</fullName>
    </submittedName>
</protein>
<dbReference type="AlphaFoldDB" id="A0A640TL23"/>
<evidence type="ECO:0000256" key="1">
    <source>
        <dbReference type="SAM" id="MobiDB-lite"/>
    </source>
</evidence>
<comment type="caution">
    <text evidence="2">The sequence shown here is derived from an EMBL/GenBank/DDBJ whole genome shotgun (WGS) entry which is preliminary data.</text>
</comment>
<evidence type="ECO:0000313" key="3">
    <source>
        <dbReference type="Proteomes" id="UP000429552"/>
    </source>
</evidence>